<dbReference type="STRING" id="314265.R2601_14970"/>
<dbReference type="AlphaFoldDB" id="Q0FV48"/>
<dbReference type="eggNOG" id="COG2205">
    <property type="taxonomic scope" value="Bacteria"/>
</dbReference>
<keyword evidence="4" id="KW-1185">Reference proteome</keyword>
<feature type="region of interest" description="Disordered" evidence="1">
    <location>
        <begin position="83"/>
        <end position="102"/>
    </location>
</feature>
<feature type="domain" description="PAS" evidence="2">
    <location>
        <begin position="376"/>
        <end position="443"/>
    </location>
</feature>
<feature type="domain" description="PAS" evidence="2">
    <location>
        <begin position="246"/>
        <end position="313"/>
    </location>
</feature>
<comment type="caution">
    <text evidence="3">The sequence shown here is derived from an EMBL/GenBank/DDBJ whole genome shotgun (WGS) entry which is preliminary data.</text>
</comment>
<evidence type="ECO:0000259" key="2">
    <source>
        <dbReference type="SMART" id="SM00091"/>
    </source>
</evidence>
<reference evidence="3 4" key="1">
    <citation type="journal article" date="2010" name="J. Bacteriol.">
        <title>Genome sequences of Pelagibaca bermudensis HTCC2601T and Maritimibacter alkaliphilus HTCC2654T, the type strains of two marine Roseobacter genera.</title>
        <authorList>
            <person name="Thrash J.C."/>
            <person name="Cho J.C."/>
            <person name="Ferriera S."/>
            <person name="Johnson J."/>
            <person name="Vergin K.L."/>
            <person name="Giovannoni S.J."/>
        </authorList>
    </citation>
    <scope>NUCLEOTIDE SEQUENCE [LARGE SCALE GENOMIC DNA]</scope>
    <source>
        <strain evidence="4">DSM 26914 / JCM 13377 / KCTC 12554 / HTCC2601</strain>
    </source>
</reference>
<protein>
    <recommendedName>
        <fullName evidence="2">PAS domain-containing protein</fullName>
    </recommendedName>
</protein>
<name>Q0FV48_SALBH</name>
<dbReference type="InterPro" id="IPR035965">
    <property type="entry name" value="PAS-like_dom_sf"/>
</dbReference>
<dbReference type="SUPFAM" id="SSF55785">
    <property type="entry name" value="PYP-like sensor domain (PAS domain)"/>
    <property type="match status" value="2"/>
</dbReference>
<organism evidence="3 4">
    <name type="scientific">Salipiger bermudensis (strain DSM 26914 / JCM 13377 / KCTC 12554 / HTCC2601)</name>
    <name type="common">Pelagibaca bermudensis</name>
    <dbReference type="NCBI Taxonomy" id="314265"/>
    <lineage>
        <taxon>Bacteria</taxon>
        <taxon>Pseudomonadati</taxon>
        <taxon>Pseudomonadota</taxon>
        <taxon>Alphaproteobacteria</taxon>
        <taxon>Rhodobacterales</taxon>
        <taxon>Roseobacteraceae</taxon>
        <taxon>Salipiger</taxon>
    </lineage>
</organism>
<proteinExistence type="predicted"/>
<dbReference type="Gene3D" id="3.30.450.20">
    <property type="entry name" value="PAS domain"/>
    <property type="match status" value="2"/>
</dbReference>
<evidence type="ECO:0000256" key="1">
    <source>
        <dbReference type="SAM" id="MobiDB-lite"/>
    </source>
</evidence>
<dbReference type="InterPro" id="IPR000014">
    <property type="entry name" value="PAS"/>
</dbReference>
<dbReference type="HOGENOM" id="CLU_039930_0_0_5"/>
<accession>Q0FV48</accession>
<sequence length="497" mass="54935">MLALLTGLIAGGAAFLAGWLLNRASRRLPSAALAEPPEPPVTLMLRDGAVVDSSSQADRLFGRATGEPLGWAEIVTTLQPLFGPLPDAPPRSPGSYTALHDPQTRLTLTPDGDGLRLEIRTPPLPIGEALRLRCHEPESKRLHRAVARAPLAIWMTNSAHVVTWSNTFFDDLRAQAGAAPGSAPFSLHPDPAQPLRVTRTRLGGDGCAPASWYEVQSCRVSDGWLHYAQNIDPVIAAETTQRTFLQTLTRIFAHLPIALAVFDKERRLVLFNPALLDLTQLPADFLTGRPNLLSFFDMLRDRQVLPEPRDYRSWRDKLGEVIAAASSDHYVETWSLPSGATYRMTGRPHPDGGIAFLFEDISAEVSLTRHFRQELETSQSVLDSLEEAIAVFSRTGKLAFCNAPYREMWGSDPEESPADLGIKEATRHWQAAFRPSPIWGDLREFVTLERDRAPWDAELHDHDGQPLRCLAEPLPGGATMVRFCQLPLRQPETLAQG</sequence>
<dbReference type="OrthoDB" id="9797304at2"/>
<dbReference type="RefSeq" id="WP_007795786.1">
    <property type="nucleotide sequence ID" value="NZ_DS022276.1"/>
</dbReference>
<dbReference type="Proteomes" id="UP000006230">
    <property type="component" value="Unassembled WGS sequence"/>
</dbReference>
<evidence type="ECO:0000313" key="4">
    <source>
        <dbReference type="Proteomes" id="UP000006230"/>
    </source>
</evidence>
<dbReference type="EMBL" id="AATQ01000002">
    <property type="protein sequence ID" value="EAU48278.1"/>
    <property type="molecule type" value="Genomic_DNA"/>
</dbReference>
<gene>
    <name evidence="3" type="ORF">R2601_14970</name>
</gene>
<dbReference type="SMART" id="SM00091">
    <property type="entry name" value="PAS"/>
    <property type="match status" value="2"/>
</dbReference>
<dbReference type="Pfam" id="PF12860">
    <property type="entry name" value="PAS_7"/>
    <property type="match status" value="2"/>
</dbReference>
<evidence type="ECO:0000313" key="3">
    <source>
        <dbReference type="EMBL" id="EAU48278.1"/>
    </source>
</evidence>